<dbReference type="InterPro" id="IPR041508">
    <property type="entry name" value="TcC-like_repeat"/>
</dbReference>
<evidence type="ECO:0000313" key="2">
    <source>
        <dbReference type="Proteomes" id="UP001222434"/>
    </source>
</evidence>
<accession>A0AAJ1JBV2</accession>
<reference evidence="1" key="2">
    <citation type="journal article" date="2022" name="J. Evol. Biol.">
        <title>Pre- and post-association barriers to host switching in sympatric mutualists.</title>
        <authorList>
            <person name="Dinges Z.M."/>
            <person name="Phillips R.K."/>
            <person name="Lively C.M."/>
            <person name="Bashey F."/>
        </authorList>
    </citation>
    <scope>NUCLEOTIDE SEQUENCE</scope>
    <source>
        <strain evidence="1">MC_266_E_2016</strain>
    </source>
</reference>
<dbReference type="SUPFAM" id="SSF51695">
    <property type="entry name" value="PLC-like phosphodiesterases"/>
    <property type="match status" value="1"/>
</dbReference>
<evidence type="ECO:0000313" key="1">
    <source>
        <dbReference type="EMBL" id="MDE1479917.1"/>
    </source>
</evidence>
<dbReference type="EMBL" id="JAILSO010000081">
    <property type="protein sequence ID" value="MDE1479917.1"/>
    <property type="molecule type" value="Genomic_DNA"/>
</dbReference>
<protein>
    <submittedName>
        <fullName evidence="1">RHS repeat protein</fullName>
    </submittedName>
</protein>
<dbReference type="PROSITE" id="PS50007">
    <property type="entry name" value="PIPLC_X_DOMAIN"/>
    <property type="match status" value="1"/>
</dbReference>
<sequence>MINKNFQVHHKTPVVTVQDNRMLTVRDIHYHCHPDQPDHIDDRITRYRFNAHGRLSTSIDPRLAELQQSNQAINPNFTYLSSLTGDVLRTDSVDAGTAITLNDIEGRPIFSVNATSVTRRWQYEKPSYIGRLLSITEQQQGQAVQVTERFVWAGNSPSEKAFNLTGQCVRHYDTAGMLQTNSIALTGIPLSTARQLLPEGSVVDWRGDSEPDWKDQLVPEAFTTTCTTNAAGTVLTQTDTKGNRQRLAYDVAGLLCGSWLTIKGASEQVIIKSLTYSAAGHKLREEHGNGIVTTYLYEPKTLRLVGIKTERPEKYAAGVKVLQDLRYEYDPVGNVVSLCNDAEATRFWRNQKVDAKAIYVYDSLYQLVSASGREMANIGQQTNQLPTPIIPLNTDSSTYTNYTSTYTNYTSTYTNYTSTYTNYTSTYTNYTRTYTYDRGNNLTQIRHSAPATGNNYTIAITVSERNNHAVLSTLTDIPSKVDTFFDKAGSQLQLMPGQRLDWTMRGALQQVTRVNRLSGQPDRESYLYDGNNHRVVKISTQQTGGSQQQQRVLYLPELELRTTKNSDVEKEILQIIKIGEAGRAQVRVLHWESGKPDALSNNQIRYSYDNLVGSSGLEVDGDGQIISLEEYYPYGGTAVWTARSQTEADYKTIRYSGKERDATGLYYYGYRYYQPWTARWLSADPAGTVDGLNLFRMVRNNPITLFDPTGNLPMNHNELPADTNLSQIAMLGSHDAGTYAYSRAKSGFSMSLGALLPRAFKTQNLTLKEQAEAGVRYFDIRVAQRKDGSFGFFHGPSVAGGDATADVKALLEHAGKDTNNFYLFKMVFKGEGKKKATSRTSASDTFLQDVLAAHRNNLITRDDTSSLGEATVDLLSKGKNIGLMVHGYDGTEPHWSYKEQVHTQWANRASATETAEFLSEYHATPAPDGQLNVIQTNIPFASPGRGQFTLGVKNYLSRIKGILADAVDKIPHAGIISADYIGSEHGASSRFMERIELHNQSLMNTRLL</sequence>
<dbReference type="GO" id="GO:0008081">
    <property type="term" value="F:phosphoric diester hydrolase activity"/>
    <property type="evidence" value="ECO:0007669"/>
    <property type="project" value="InterPro"/>
</dbReference>
<dbReference type="Gene3D" id="2.180.10.10">
    <property type="entry name" value="RHS repeat-associated core"/>
    <property type="match status" value="1"/>
</dbReference>
<dbReference type="InterPro" id="IPR017946">
    <property type="entry name" value="PLC-like_Pdiesterase_TIM-brl"/>
</dbReference>
<reference evidence="1" key="1">
    <citation type="submission" date="2021-08" db="EMBL/GenBank/DDBJ databases">
        <authorList>
            <person name="Papudeshi B."/>
            <person name="Bashey-Visser F."/>
        </authorList>
    </citation>
    <scope>NUCLEOTIDE SEQUENCE</scope>
    <source>
        <strain evidence="1">MC_266_E_2016</strain>
    </source>
</reference>
<dbReference type="RefSeq" id="WP_274713402.1">
    <property type="nucleotide sequence ID" value="NZ_JAILSO010000081.1"/>
</dbReference>
<comment type="caution">
    <text evidence="1">The sequence shown here is derived from an EMBL/GenBank/DDBJ whole genome shotgun (WGS) entry which is preliminary data.</text>
</comment>
<dbReference type="AlphaFoldDB" id="A0AAJ1JBV2"/>
<gene>
    <name evidence="1" type="ORF">KKJ01_17230</name>
</gene>
<name>A0AAJ1JBV2_XENBV</name>
<dbReference type="Pfam" id="PF18807">
    <property type="entry name" value="TTc_toxin_rep"/>
    <property type="match status" value="1"/>
</dbReference>
<proteinExistence type="predicted"/>
<organism evidence="1 2">
    <name type="scientific">Xenorhabdus bovienii</name>
    <name type="common">Xenorhabdus nematophila subsp. bovienii</name>
    <dbReference type="NCBI Taxonomy" id="40576"/>
    <lineage>
        <taxon>Bacteria</taxon>
        <taxon>Pseudomonadati</taxon>
        <taxon>Pseudomonadota</taxon>
        <taxon>Gammaproteobacteria</taxon>
        <taxon>Enterobacterales</taxon>
        <taxon>Morganellaceae</taxon>
        <taxon>Xenorhabdus</taxon>
    </lineage>
</organism>
<dbReference type="PANTHER" id="PTHR32305">
    <property type="match status" value="1"/>
</dbReference>
<dbReference type="InterPro" id="IPR050708">
    <property type="entry name" value="T6SS_VgrG/RHS"/>
</dbReference>
<dbReference type="GO" id="GO:0006629">
    <property type="term" value="P:lipid metabolic process"/>
    <property type="evidence" value="ECO:0007669"/>
    <property type="project" value="InterPro"/>
</dbReference>
<dbReference type="Gene3D" id="3.20.20.190">
    <property type="entry name" value="Phosphatidylinositol (PI) phosphodiesterase"/>
    <property type="match status" value="1"/>
</dbReference>
<dbReference type="Proteomes" id="UP001222434">
    <property type="component" value="Unassembled WGS sequence"/>
</dbReference>
<dbReference type="PANTHER" id="PTHR32305:SF15">
    <property type="entry name" value="PROTEIN RHSA-RELATED"/>
    <property type="match status" value="1"/>
</dbReference>
<dbReference type="InterPro" id="IPR022385">
    <property type="entry name" value="Rhs_assc_core"/>
</dbReference>
<dbReference type="NCBIfam" id="TIGR03696">
    <property type="entry name" value="Rhs_assc_core"/>
    <property type="match status" value="1"/>
</dbReference>